<evidence type="ECO:0000256" key="1">
    <source>
        <dbReference type="ARBA" id="ARBA00008769"/>
    </source>
</evidence>
<dbReference type="InterPro" id="IPR038673">
    <property type="entry name" value="OprB_sf"/>
</dbReference>
<evidence type="ECO:0000313" key="4">
    <source>
        <dbReference type="Proteomes" id="UP000295645"/>
    </source>
</evidence>
<name>A0A4R3YQA2_9GAMM</name>
<dbReference type="GO" id="GO:0015288">
    <property type="term" value="F:porin activity"/>
    <property type="evidence" value="ECO:0007669"/>
    <property type="project" value="InterPro"/>
</dbReference>
<proteinExistence type="inferred from homology"/>
<accession>A0A4R3YQA2</accession>
<dbReference type="RefSeq" id="WP_243649285.1">
    <property type="nucleotide sequence ID" value="NZ_SMCS01000005.1"/>
</dbReference>
<sequence>MTHRLLRRRVGSRALPVFVRAIVTASVACFATHAMADDTSYLVPQLLGAQYTFIEQWQNSLHAPYSGGLSLKPGGDQARSHTFGIYFGVPLANHLAFYLDTEMFRGQGVSNATGLAGLTNGDVIRGGGGTLSRSAYIARAFLTYDIPLGGKTTPQARKTDQLPGDLADDRLSFKLGLIAVNDDFDQSRYANSTRTQFMNWSLFNSPAWDFAADTRGYTVGGVATFATGPWTWRYGIYQMPTEANGDKLEGPIHRANGQNAQVTWQRDPDGASVWLMLYRNRARMGIYDDALRDARLAHTVPDIHADDREGRHKFGAAMGADLPLADHGDTGLFARAAWNDGKTESFVFTEADRSASVGAQLSGAHWHRADDRLGAAWAVNGLSPGHRAYLAAGGSGFTLGDGALNYGTEQIFEAYYNAAITSFAFVTADFQLIHNPGYNRDRGPARFLGLRVHLQY</sequence>
<dbReference type="EMBL" id="SMCS01000005">
    <property type="protein sequence ID" value="TCV93384.1"/>
    <property type="molecule type" value="Genomic_DNA"/>
</dbReference>
<evidence type="ECO:0000256" key="2">
    <source>
        <dbReference type="RuleBase" id="RU363072"/>
    </source>
</evidence>
<feature type="chain" id="PRO_5021044055" evidence="2">
    <location>
        <begin position="37"/>
        <end position="456"/>
    </location>
</feature>
<keyword evidence="2" id="KW-0732">Signal</keyword>
<dbReference type="AlphaFoldDB" id="A0A4R3YQA2"/>
<dbReference type="Proteomes" id="UP000295645">
    <property type="component" value="Unassembled WGS sequence"/>
</dbReference>
<organism evidence="3 4">
    <name type="scientific">Luteibacter rhizovicinus</name>
    <dbReference type="NCBI Taxonomy" id="242606"/>
    <lineage>
        <taxon>Bacteria</taxon>
        <taxon>Pseudomonadati</taxon>
        <taxon>Pseudomonadota</taxon>
        <taxon>Gammaproteobacteria</taxon>
        <taxon>Lysobacterales</taxon>
        <taxon>Rhodanobacteraceae</taxon>
        <taxon>Luteibacter</taxon>
    </lineage>
</organism>
<evidence type="ECO:0000313" key="3">
    <source>
        <dbReference type="EMBL" id="TCV93384.1"/>
    </source>
</evidence>
<gene>
    <name evidence="3" type="ORF">EC912_105244</name>
</gene>
<dbReference type="GO" id="GO:0016020">
    <property type="term" value="C:membrane"/>
    <property type="evidence" value="ECO:0007669"/>
    <property type="project" value="InterPro"/>
</dbReference>
<dbReference type="Gene3D" id="2.40.160.180">
    <property type="entry name" value="Carbohydrate-selective porin OprB"/>
    <property type="match status" value="1"/>
</dbReference>
<comment type="caution">
    <text evidence="3">The sequence shown here is derived from an EMBL/GenBank/DDBJ whole genome shotgun (WGS) entry which is preliminary data.</text>
</comment>
<keyword evidence="4" id="KW-1185">Reference proteome</keyword>
<dbReference type="Pfam" id="PF04966">
    <property type="entry name" value="OprB"/>
    <property type="match status" value="1"/>
</dbReference>
<protein>
    <submittedName>
        <fullName evidence="3">Carbohydrate-selective porin (OprB family)</fullName>
    </submittedName>
</protein>
<comment type="similarity">
    <text evidence="1 2">Belongs to the OprB family.</text>
</comment>
<dbReference type="GO" id="GO:0008643">
    <property type="term" value="P:carbohydrate transport"/>
    <property type="evidence" value="ECO:0007669"/>
    <property type="project" value="InterPro"/>
</dbReference>
<reference evidence="3 4" key="1">
    <citation type="submission" date="2019-03" db="EMBL/GenBank/DDBJ databases">
        <title>Above-ground endophytic microbial communities from plants in different locations in the United States.</title>
        <authorList>
            <person name="Frank C."/>
        </authorList>
    </citation>
    <scope>NUCLEOTIDE SEQUENCE [LARGE SCALE GENOMIC DNA]</scope>
    <source>
        <strain evidence="3 4">LP_13_YM</strain>
    </source>
</reference>
<dbReference type="InterPro" id="IPR007049">
    <property type="entry name" value="Carb-sel_porin_OprB"/>
</dbReference>
<feature type="signal peptide" evidence="2">
    <location>
        <begin position="1"/>
        <end position="36"/>
    </location>
</feature>